<protein>
    <submittedName>
        <fullName evidence="1">Uncharacterized protein</fullName>
    </submittedName>
</protein>
<accession>A0A183MIU7</accession>
<dbReference type="EMBL" id="UZAI01017036">
    <property type="protein sequence ID" value="VDP19610.1"/>
    <property type="molecule type" value="Genomic_DNA"/>
</dbReference>
<dbReference type="AlphaFoldDB" id="A0A183MIU7"/>
<keyword evidence="2" id="KW-1185">Reference proteome</keyword>
<reference evidence="1 2" key="1">
    <citation type="submission" date="2018-11" db="EMBL/GenBank/DDBJ databases">
        <authorList>
            <consortium name="Pathogen Informatics"/>
        </authorList>
    </citation>
    <scope>NUCLEOTIDE SEQUENCE [LARGE SCALE GENOMIC DNA]</scope>
    <source>
        <strain evidence="1 2">Zambia</strain>
    </source>
</reference>
<organism evidence="1 2">
    <name type="scientific">Schistosoma margrebowiei</name>
    <dbReference type="NCBI Taxonomy" id="48269"/>
    <lineage>
        <taxon>Eukaryota</taxon>
        <taxon>Metazoa</taxon>
        <taxon>Spiralia</taxon>
        <taxon>Lophotrochozoa</taxon>
        <taxon>Platyhelminthes</taxon>
        <taxon>Trematoda</taxon>
        <taxon>Digenea</taxon>
        <taxon>Strigeidida</taxon>
        <taxon>Schistosomatoidea</taxon>
        <taxon>Schistosomatidae</taxon>
        <taxon>Schistosoma</taxon>
    </lineage>
</organism>
<gene>
    <name evidence="1" type="ORF">SMRZ_LOCUS15972</name>
</gene>
<proteinExistence type="predicted"/>
<dbReference type="Proteomes" id="UP000277204">
    <property type="component" value="Unassembled WGS sequence"/>
</dbReference>
<sequence length="83" mass="10060">MKLKLKKHWATGETALQWFNRAFLRHTDKFNEFKIDLNNKFWALQDLLREEKTTIEDNQKGIKEALTSTCQEVLDRKKFHHKE</sequence>
<evidence type="ECO:0000313" key="1">
    <source>
        <dbReference type="EMBL" id="VDP19610.1"/>
    </source>
</evidence>
<name>A0A183MIU7_9TREM</name>
<evidence type="ECO:0000313" key="2">
    <source>
        <dbReference type="Proteomes" id="UP000277204"/>
    </source>
</evidence>